<evidence type="ECO:0000313" key="4">
    <source>
        <dbReference type="Proteomes" id="UP001194468"/>
    </source>
</evidence>
<sequence>MLFAALFYAPLYWGFVISTALVGATLIQGYMYYTLSRDSVSIQVAIAVMLILDLSSTVVIAATISHYFLVNFGDYSTLGSIPPEWVIENSLTAIVTCIVQLFFATRIRIIMNEYAVFGRCERMIPGVITCTALLALVTSVGRTVIIGTHTLNPAQLAGTPTIIAVSLEESLAFVSDVFTTCTLCRILTSTDGGLRRTTSPIRRLFFYILNRGILVTILQIGMLITFVSRPASIYWQASRRLCCCKSKC</sequence>
<evidence type="ECO:0000256" key="1">
    <source>
        <dbReference type="SAM" id="Phobius"/>
    </source>
</evidence>
<dbReference type="AlphaFoldDB" id="A0AAD4BMW0"/>
<dbReference type="InterPro" id="IPR045339">
    <property type="entry name" value="DUF6534"/>
</dbReference>
<keyword evidence="1" id="KW-0472">Membrane</keyword>
<reference evidence="3" key="1">
    <citation type="submission" date="2019-10" db="EMBL/GenBank/DDBJ databases">
        <authorList>
            <consortium name="DOE Joint Genome Institute"/>
            <person name="Kuo A."/>
            <person name="Miyauchi S."/>
            <person name="Kiss E."/>
            <person name="Drula E."/>
            <person name="Kohler A."/>
            <person name="Sanchez-Garcia M."/>
            <person name="Andreopoulos B."/>
            <person name="Barry K.W."/>
            <person name="Bonito G."/>
            <person name="Buee M."/>
            <person name="Carver A."/>
            <person name="Chen C."/>
            <person name="Cichocki N."/>
            <person name="Clum A."/>
            <person name="Culley D."/>
            <person name="Crous P.W."/>
            <person name="Fauchery L."/>
            <person name="Girlanda M."/>
            <person name="Hayes R."/>
            <person name="Keri Z."/>
            <person name="LaButti K."/>
            <person name="Lipzen A."/>
            <person name="Lombard V."/>
            <person name="Magnuson J."/>
            <person name="Maillard F."/>
            <person name="Morin E."/>
            <person name="Murat C."/>
            <person name="Nolan M."/>
            <person name="Ohm R."/>
            <person name="Pangilinan J."/>
            <person name="Pereira M."/>
            <person name="Perotto S."/>
            <person name="Peter M."/>
            <person name="Riley R."/>
            <person name="Sitrit Y."/>
            <person name="Stielow B."/>
            <person name="Szollosi G."/>
            <person name="Zifcakova L."/>
            <person name="Stursova M."/>
            <person name="Spatafora J.W."/>
            <person name="Tedersoo L."/>
            <person name="Vaario L.-M."/>
            <person name="Yamada A."/>
            <person name="Yan M."/>
            <person name="Wang P."/>
            <person name="Xu J."/>
            <person name="Bruns T."/>
            <person name="Baldrian P."/>
            <person name="Vilgalys R."/>
            <person name="Henrissat B."/>
            <person name="Grigoriev I.V."/>
            <person name="Hibbett D."/>
            <person name="Nagy L.G."/>
            <person name="Martin F.M."/>
        </authorList>
    </citation>
    <scope>NUCLEOTIDE SEQUENCE</scope>
    <source>
        <strain evidence="3">BED1</strain>
    </source>
</reference>
<gene>
    <name evidence="3" type="ORF">L210DRAFT_3553254</name>
</gene>
<feature type="domain" description="DUF6534" evidence="2">
    <location>
        <begin position="172"/>
        <end position="238"/>
    </location>
</feature>
<evidence type="ECO:0000259" key="2">
    <source>
        <dbReference type="Pfam" id="PF20152"/>
    </source>
</evidence>
<keyword evidence="1" id="KW-0812">Transmembrane</keyword>
<feature type="transmembrane region" description="Helical" evidence="1">
    <location>
        <begin position="204"/>
        <end position="227"/>
    </location>
</feature>
<feature type="transmembrane region" description="Helical" evidence="1">
    <location>
        <begin position="123"/>
        <end position="145"/>
    </location>
</feature>
<reference evidence="3" key="2">
    <citation type="journal article" date="2020" name="Nat. Commun.">
        <title>Large-scale genome sequencing of mycorrhizal fungi provides insights into the early evolution of symbiotic traits.</title>
        <authorList>
            <person name="Miyauchi S."/>
            <person name="Kiss E."/>
            <person name="Kuo A."/>
            <person name="Drula E."/>
            <person name="Kohler A."/>
            <person name="Sanchez-Garcia M."/>
            <person name="Morin E."/>
            <person name="Andreopoulos B."/>
            <person name="Barry K.W."/>
            <person name="Bonito G."/>
            <person name="Buee M."/>
            <person name="Carver A."/>
            <person name="Chen C."/>
            <person name="Cichocki N."/>
            <person name="Clum A."/>
            <person name="Culley D."/>
            <person name="Crous P.W."/>
            <person name="Fauchery L."/>
            <person name="Girlanda M."/>
            <person name="Hayes R.D."/>
            <person name="Keri Z."/>
            <person name="LaButti K."/>
            <person name="Lipzen A."/>
            <person name="Lombard V."/>
            <person name="Magnuson J."/>
            <person name="Maillard F."/>
            <person name="Murat C."/>
            <person name="Nolan M."/>
            <person name="Ohm R.A."/>
            <person name="Pangilinan J."/>
            <person name="Pereira M.F."/>
            <person name="Perotto S."/>
            <person name="Peter M."/>
            <person name="Pfister S."/>
            <person name="Riley R."/>
            <person name="Sitrit Y."/>
            <person name="Stielow J.B."/>
            <person name="Szollosi G."/>
            <person name="Zifcakova L."/>
            <person name="Stursova M."/>
            <person name="Spatafora J.W."/>
            <person name="Tedersoo L."/>
            <person name="Vaario L.M."/>
            <person name="Yamada A."/>
            <person name="Yan M."/>
            <person name="Wang P."/>
            <person name="Xu J."/>
            <person name="Bruns T."/>
            <person name="Baldrian P."/>
            <person name="Vilgalys R."/>
            <person name="Dunand C."/>
            <person name="Henrissat B."/>
            <person name="Grigoriev I.V."/>
            <person name="Hibbett D."/>
            <person name="Nagy L.G."/>
            <person name="Martin F.M."/>
        </authorList>
    </citation>
    <scope>NUCLEOTIDE SEQUENCE</scope>
    <source>
        <strain evidence="3">BED1</strain>
    </source>
</reference>
<organism evidence="3 4">
    <name type="scientific">Boletus edulis BED1</name>
    <dbReference type="NCBI Taxonomy" id="1328754"/>
    <lineage>
        <taxon>Eukaryota</taxon>
        <taxon>Fungi</taxon>
        <taxon>Dikarya</taxon>
        <taxon>Basidiomycota</taxon>
        <taxon>Agaricomycotina</taxon>
        <taxon>Agaricomycetes</taxon>
        <taxon>Agaricomycetidae</taxon>
        <taxon>Boletales</taxon>
        <taxon>Boletineae</taxon>
        <taxon>Boletaceae</taxon>
        <taxon>Boletoideae</taxon>
        <taxon>Boletus</taxon>
    </lineage>
</organism>
<feature type="transmembrane region" description="Helical" evidence="1">
    <location>
        <begin position="45"/>
        <end position="70"/>
    </location>
</feature>
<name>A0AAD4BMW0_BOLED</name>
<evidence type="ECO:0000313" key="3">
    <source>
        <dbReference type="EMBL" id="KAF8434559.1"/>
    </source>
</evidence>
<keyword evidence="1" id="KW-1133">Transmembrane helix</keyword>
<feature type="transmembrane region" description="Helical" evidence="1">
    <location>
        <begin position="12"/>
        <end position="33"/>
    </location>
</feature>
<dbReference type="PANTHER" id="PTHR40465">
    <property type="entry name" value="CHROMOSOME 1, WHOLE GENOME SHOTGUN SEQUENCE"/>
    <property type="match status" value="1"/>
</dbReference>
<dbReference type="Proteomes" id="UP001194468">
    <property type="component" value="Unassembled WGS sequence"/>
</dbReference>
<dbReference type="Pfam" id="PF20152">
    <property type="entry name" value="DUF6534"/>
    <property type="match status" value="1"/>
</dbReference>
<protein>
    <recommendedName>
        <fullName evidence="2">DUF6534 domain-containing protein</fullName>
    </recommendedName>
</protein>
<dbReference type="PANTHER" id="PTHR40465:SF1">
    <property type="entry name" value="DUF6534 DOMAIN-CONTAINING PROTEIN"/>
    <property type="match status" value="1"/>
</dbReference>
<dbReference type="EMBL" id="WHUW01000028">
    <property type="protein sequence ID" value="KAF8434559.1"/>
    <property type="molecule type" value="Genomic_DNA"/>
</dbReference>
<proteinExistence type="predicted"/>
<accession>A0AAD4BMW0</accession>
<comment type="caution">
    <text evidence="3">The sequence shown here is derived from an EMBL/GenBank/DDBJ whole genome shotgun (WGS) entry which is preliminary data.</text>
</comment>
<keyword evidence="4" id="KW-1185">Reference proteome</keyword>
<feature type="transmembrane region" description="Helical" evidence="1">
    <location>
        <begin position="90"/>
        <end position="111"/>
    </location>
</feature>